<keyword evidence="2" id="KW-0732">Signal</keyword>
<name>A0A812X1T9_9DINO</name>
<evidence type="ECO:0000256" key="2">
    <source>
        <dbReference type="SAM" id="SignalP"/>
    </source>
</evidence>
<dbReference type="EMBL" id="CAJNJA010035585">
    <property type="protein sequence ID" value="CAE7708665.1"/>
    <property type="molecule type" value="Genomic_DNA"/>
</dbReference>
<protein>
    <recommendedName>
        <fullName evidence="5">EB domain-containing protein</fullName>
    </recommendedName>
</protein>
<keyword evidence="4" id="KW-1185">Reference proteome</keyword>
<evidence type="ECO:0000313" key="4">
    <source>
        <dbReference type="Proteomes" id="UP000601435"/>
    </source>
</evidence>
<comment type="caution">
    <text evidence="3">The sequence shown here is derived from an EMBL/GenBank/DDBJ whole genome shotgun (WGS) entry which is preliminary data.</text>
</comment>
<feature type="signal peptide" evidence="2">
    <location>
        <begin position="1"/>
        <end position="16"/>
    </location>
</feature>
<accession>A0A812X1T9</accession>
<feature type="chain" id="PRO_5032363408" description="EB domain-containing protein" evidence="2">
    <location>
        <begin position="17"/>
        <end position="335"/>
    </location>
</feature>
<dbReference type="OrthoDB" id="436916at2759"/>
<sequence>MAKALLLLPLLAAADGIATDGIHEALDQDDTCSDPSCALGLLHVRGNATSEEVADYQPGRETGVSCMWSNCDTAKLGDVTCHHFRCICKDKAQWSEERKTCVEESASQVSQDTGGTCSWFGCSKSRGEVSCVKGRCLCNDGYVAFKGKCYKTTTTTAAPETTTGTWPDVVASFTTKPFVPPPPPPARHHDAPAPSPPKPPSEKSTAKWVTSSEVGNEGPSLSFGVFTLGGRQGSFSCRIGLLFLSAAPAKDGRVSQILQFWLQIWFRNTGRRLWHDLLSLSLSLSLSLLLWRAVPSSLTLACTPTRHMQRVCAHVYLFYAYNIAYTYIYMLNDVT</sequence>
<proteinExistence type="predicted"/>
<gene>
    <name evidence="3" type="ORF">SNEC2469_LOCUS20438</name>
</gene>
<organism evidence="3 4">
    <name type="scientific">Symbiodinium necroappetens</name>
    <dbReference type="NCBI Taxonomy" id="1628268"/>
    <lineage>
        <taxon>Eukaryota</taxon>
        <taxon>Sar</taxon>
        <taxon>Alveolata</taxon>
        <taxon>Dinophyceae</taxon>
        <taxon>Suessiales</taxon>
        <taxon>Symbiodiniaceae</taxon>
        <taxon>Symbiodinium</taxon>
    </lineage>
</organism>
<dbReference type="Proteomes" id="UP000601435">
    <property type="component" value="Unassembled WGS sequence"/>
</dbReference>
<evidence type="ECO:0000313" key="3">
    <source>
        <dbReference type="EMBL" id="CAE7708665.1"/>
    </source>
</evidence>
<feature type="region of interest" description="Disordered" evidence="1">
    <location>
        <begin position="176"/>
        <end position="215"/>
    </location>
</feature>
<dbReference type="AlphaFoldDB" id="A0A812X1T9"/>
<evidence type="ECO:0000256" key="1">
    <source>
        <dbReference type="SAM" id="MobiDB-lite"/>
    </source>
</evidence>
<reference evidence="3" key="1">
    <citation type="submission" date="2021-02" db="EMBL/GenBank/DDBJ databases">
        <authorList>
            <person name="Dougan E. K."/>
            <person name="Rhodes N."/>
            <person name="Thang M."/>
            <person name="Chan C."/>
        </authorList>
    </citation>
    <scope>NUCLEOTIDE SEQUENCE</scope>
</reference>
<evidence type="ECO:0008006" key="5">
    <source>
        <dbReference type="Google" id="ProtNLM"/>
    </source>
</evidence>